<feature type="compositionally biased region" description="Pro residues" evidence="1">
    <location>
        <begin position="155"/>
        <end position="177"/>
    </location>
</feature>
<gene>
    <name evidence="4" type="ORF">O0S08_36220</name>
</gene>
<name>A0ABY7GXN4_9BACT</name>
<keyword evidence="2" id="KW-0472">Membrane</keyword>
<dbReference type="EMBL" id="CP114040">
    <property type="protein sequence ID" value="WAS91660.1"/>
    <property type="molecule type" value="Genomic_DNA"/>
</dbReference>
<evidence type="ECO:0008006" key="6">
    <source>
        <dbReference type="Google" id="ProtNLM"/>
    </source>
</evidence>
<accession>A0ABY7GXN4</accession>
<protein>
    <recommendedName>
        <fullName evidence="6">Tetratricopeptide repeat protein</fullName>
    </recommendedName>
</protein>
<evidence type="ECO:0000313" key="5">
    <source>
        <dbReference type="Proteomes" id="UP001164459"/>
    </source>
</evidence>
<feature type="region of interest" description="Disordered" evidence="1">
    <location>
        <begin position="147"/>
        <end position="178"/>
    </location>
</feature>
<proteinExistence type="predicted"/>
<evidence type="ECO:0000256" key="3">
    <source>
        <dbReference type="SAM" id="SignalP"/>
    </source>
</evidence>
<keyword evidence="5" id="KW-1185">Reference proteome</keyword>
<keyword evidence="2" id="KW-0812">Transmembrane</keyword>
<dbReference type="Proteomes" id="UP001164459">
    <property type="component" value="Chromosome"/>
</dbReference>
<evidence type="ECO:0000256" key="2">
    <source>
        <dbReference type="SAM" id="Phobius"/>
    </source>
</evidence>
<organism evidence="4 5">
    <name type="scientific">Nannocystis punicea</name>
    <dbReference type="NCBI Taxonomy" id="2995304"/>
    <lineage>
        <taxon>Bacteria</taxon>
        <taxon>Pseudomonadati</taxon>
        <taxon>Myxococcota</taxon>
        <taxon>Polyangia</taxon>
        <taxon>Nannocystales</taxon>
        <taxon>Nannocystaceae</taxon>
        <taxon>Nannocystis</taxon>
    </lineage>
</organism>
<sequence length="295" mass="30454">MGRSRVRGRIQALLAWPLCASLSLGPVVVRAAPAPADDLVKFDIGFREGQEQFNRGEYLTAARTWAVAVERLRESPDNKDNRAAVYSYIADAYRKSVNNGAGIDIVREGLAALDGYAAQFGEAYPGEALPPQVAETRDQFRAASEAIDAAAQPKDPAPPATPPGPSAPVDAPPPGKPWRPLAIGGGVSLGLGLASLGLFAGGLVRVGEAERQYNDSANACPLDPKAATGACAEIDADGKSANAMAAVGLVLAPALLGAGAALLAIGLKRRAAAKRVVVAPTFGPRSAGLTWVLRF</sequence>
<dbReference type="RefSeq" id="WP_269034022.1">
    <property type="nucleotide sequence ID" value="NZ_CP114040.1"/>
</dbReference>
<keyword evidence="2" id="KW-1133">Transmembrane helix</keyword>
<feature type="transmembrane region" description="Helical" evidence="2">
    <location>
        <begin position="243"/>
        <end position="265"/>
    </location>
</feature>
<feature type="chain" id="PRO_5047155348" description="Tetratricopeptide repeat protein" evidence="3">
    <location>
        <begin position="32"/>
        <end position="295"/>
    </location>
</feature>
<keyword evidence="3" id="KW-0732">Signal</keyword>
<reference evidence="4" key="1">
    <citation type="submission" date="2022-11" db="EMBL/GenBank/DDBJ databases">
        <title>Minimal conservation of predation-associated metabolite biosynthetic gene clusters underscores biosynthetic potential of Myxococcota including descriptions for ten novel species: Archangium lansinium sp. nov., Myxococcus landrumus sp. nov., Nannocystis bai.</title>
        <authorList>
            <person name="Ahearne A."/>
            <person name="Stevens C."/>
            <person name="Dowd S."/>
        </authorList>
    </citation>
    <scope>NUCLEOTIDE SEQUENCE</scope>
    <source>
        <strain evidence="4">Fl3</strain>
    </source>
</reference>
<feature type="signal peptide" evidence="3">
    <location>
        <begin position="1"/>
        <end position="31"/>
    </location>
</feature>
<evidence type="ECO:0000313" key="4">
    <source>
        <dbReference type="EMBL" id="WAS91660.1"/>
    </source>
</evidence>
<evidence type="ECO:0000256" key="1">
    <source>
        <dbReference type="SAM" id="MobiDB-lite"/>
    </source>
</evidence>